<dbReference type="GO" id="GO:0001518">
    <property type="term" value="C:voltage-gated sodium channel complex"/>
    <property type="evidence" value="ECO:0007669"/>
    <property type="project" value="TreeGrafter"/>
</dbReference>
<dbReference type="AlphaFoldDB" id="A0A1R2BDS1"/>
<evidence type="ECO:0000256" key="2">
    <source>
        <dbReference type="ARBA" id="ARBA00022692"/>
    </source>
</evidence>
<keyword evidence="3 5" id="KW-1133">Transmembrane helix</keyword>
<dbReference type="Gene3D" id="1.20.120.350">
    <property type="entry name" value="Voltage-gated potassium channels. Chain C"/>
    <property type="match status" value="1"/>
</dbReference>
<evidence type="ECO:0000256" key="4">
    <source>
        <dbReference type="ARBA" id="ARBA00023136"/>
    </source>
</evidence>
<evidence type="ECO:0000313" key="8">
    <source>
        <dbReference type="Proteomes" id="UP000187209"/>
    </source>
</evidence>
<dbReference type="InterPro" id="IPR005821">
    <property type="entry name" value="Ion_trans_dom"/>
</dbReference>
<dbReference type="PANTHER" id="PTHR10037:SF62">
    <property type="entry name" value="SODIUM CHANNEL PROTEIN 60E"/>
    <property type="match status" value="1"/>
</dbReference>
<protein>
    <recommendedName>
        <fullName evidence="6">Ion transport domain-containing protein</fullName>
    </recommendedName>
</protein>
<dbReference type="EMBL" id="MPUH01000722">
    <property type="protein sequence ID" value="OMJ74909.1"/>
    <property type="molecule type" value="Genomic_DNA"/>
</dbReference>
<evidence type="ECO:0000256" key="5">
    <source>
        <dbReference type="SAM" id="Phobius"/>
    </source>
</evidence>
<evidence type="ECO:0000256" key="3">
    <source>
        <dbReference type="ARBA" id="ARBA00022989"/>
    </source>
</evidence>
<feature type="transmembrane region" description="Helical" evidence="5">
    <location>
        <begin position="198"/>
        <end position="218"/>
    </location>
</feature>
<keyword evidence="8" id="KW-1185">Reference proteome</keyword>
<comment type="caution">
    <text evidence="7">The sequence shown here is derived from an EMBL/GenBank/DDBJ whole genome shotgun (WGS) entry which is preliminary data.</text>
</comment>
<dbReference type="OrthoDB" id="546632at2759"/>
<evidence type="ECO:0000256" key="1">
    <source>
        <dbReference type="ARBA" id="ARBA00004141"/>
    </source>
</evidence>
<evidence type="ECO:0000313" key="7">
    <source>
        <dbReference type="EMBL" id="OMJ74909.1"/>
    </source>
</evidence>
<feature type="transmembrane region" description="Helical" evidence="5">
    <location>
        <begin position="356"/>
        <end position="377"/>
    </location>
</feature>
<accession>A0A1R2BDS1</accession>
<keyword evidence="2 5" id="KW-0812">Transmembrane</keyword>
<sequence length="451" mass="52121">MVQHDCEKVYFLDSSFENYNKEIKYNGNTYKDLYYFDYKEGNDDFQICLDYVDLNSDFPWTSDHSRQWKVHTCFKRFKNGTDSNFDNDPRETFSNETGTSVNDLICIRPSEACEKPAWPDEDCSSGVCISFGVIFASIFLANFGQLIFEAALLYTSNITFKPTELERKVNPIKTEINFSMEEEPPWDKIIKKCIGEMTVAIVFLISCLCAIASLIGVYNYGRPDTVWAEWIIAIVIDQAKSLLVQPLIWWLISRRCGLVTGTFSTWKDEQVMAGINDDSFMTEIRLQFAHVLESRIFTYGVIGLVVFYACFILLNLSIDIYIQDIPVAVDIFYYIDLCLLIIFVVEIVLRFIAWGFTYIFEIWNLLDAAIVLTSFAFSVNHTQVKGIAVLRLLRLIRVIIVMRRVSESKKKLLMLKTQNQSVSLNVTRVLDLLEEILKEKTLTRENRNDLS</sequence>
<dbReference type="SUPFAM" id="SSF81324">
    <property type="entry name" value="Voltage-gated potassium channels"/>
    <property type="match status" value="1"/>
</dbReference>
<feature type="domain" description="Ion transport" evidence="6">
    <location>
        <begin position="296"/>
        <end position="409"/>
    </location>
</feature>
<feature type="transmembrane region" description="Helical" evidence="5">
    <location>
        <begin position="296"/>
        <end position="316"/>
    </location>
</feature>
<keyword evidence="4 5" id="KW-0472">Membrane</keyword>
<dbReference type="Pfam" id="PF00520">
    <property type="entry name" value="Ion_trans"/>
    <property type="match status" value="1"/>
</dbReference>
<dbReference type="PANTHER" id="PTHR10037">
    <property type="entry name" value="VOLTAGE-GATED CATION CHANNEL CALCIUM AND SODIUM"/>
    <property type="match status" value="1"/>
</dbReference>
<gene>
    <name evidence="7" type="ORF">SteCoe_26082</name>
</gene>
<proteinExistence type="predicted"/>
<feature type="transmembrane region" description="Helical" evidence="5">
    <location>
        <begin position="331"/>
        <end position="349"/>
    </location>
</feature>
<dbReference type="Proteomes" id="UP000187209">
    <property type="component" value="Unassembled WGS sequence"/>
</dbReference>
<organism evidence="7 8">
    <name type="scientific">Stentor coeruleus</name>
    <dbReference type="NCBI Taxonomy" id="5963"/>
    <lineage>
        <taxon>Eukaryota</taxon>
        <taxon>Sar</taxon>
        <taxon>Alveolata</taxon>
        <taxon>Ciliophora</taxon>
        <taxon>Postciliodesmatophora</taxon>
        <taxon>Heterotrichea</taxon>
        <taxon>Heterotrichida</taxon>
        <taxon>Stentoridae</taxon>
        <taxon>Stentor</taxon>
    </lineage>
</organism>
<comment type="subcellular location">
    <subcellularLocation>
        <location evidence="1">Membrane</location>
        <topology evidence="1">Multi-pass membrane protein</topology>
    </subcellularLocation>
</comment>
<evidence type="ECO:0000259" key="6">
    <source>
        <dbReference type="Pfam" id="PF00520"/>
    </source>
</evidence>
<dbReference type="GO" id="GO:0005248">
    <property type="term" value="F:voltage-gated sodium channel activity"/>
    <property type="evidence" value="ECO:0007669"/>
    <property type="project" value="TreeGrafter"/>
</dbReference>
<dbReference type="InterPro" id="IPR027359">
    <property type="entry name" value="Volt_channel_dom_sf"/>
</dbReference>
<reference evidence="7 8" key="1">
    <citation type="submission" date="2016-11" db="EMBL/GenBank/DDBJ databases">
        <title>The macronuclear genome of Stentor coeruleus: a giant cell with tiny introns.</title>
        <authorList>
            <person name="Slabodnick M."/>
            <person name="Ruby J.G."/>
            <person name="Reiff S.B."/>
            <person name="Swart E.C."/>
            <person name="Gosai S."/>
            <person name="Prabakaran S."/>
            <person name="Witkowska E."/>
            <person name="Larue G.E."/>
            <person name="Fisher S."/>
            <person name="Freeman R.M."/>
            <person name="Gunawardena J."/>
            <person name="Chu W."/>
            <person name="Stover N.A."/>
            <person name="Gregory B.D."/>
            <person name="Nowacki M."/>
            <person name="Derisi J."/>
            <person name="Roy S.W."/>
            <person name="Marshall W.F."/>
            <person name="Sood P."/>
        </authorList>
    </citation>
    <scope>NUCLEOTIDE SEQUENCE [LARGE SCALE GENOMIC DNA]</scope>
    <source>
        <strain evidence="7">WM001</strain>
    </source>
</reference>
<name>A0A1R2BDS1_9CILI</name>
<dbReference type="InterPro" id="IPR043203">
    <property type="entry name" value="VGCC_Ca_Na"/>
</dbReference>